<dbReference type="InterPro" id="IPR016181">
    <property type="entry name" value="Acyl_CoA_acyltransferase"/>
</dbReference>
<accession>A0A9E6PPC9</accession>
<reference evidence="4 5" key="2">
    <citation type="journal article" date="2021" name="Microorganisms">
        <title>The Ever-Expanding Pseudomonas Genus: Description of 43 New Species and Partition of the Pseudomonas putida Group.</title>
        <authorList>
            <person name="Girard L."/>
            <person name="Lood C."/>
            <person name="Hofte M."/>
            <person name="Vandamme P."/>
            <person name="Rokni-Zadeh H."/>
            <person name="van Noort V."/>
            <person name="Lavigne R."/>
            <person name="De Mot R."/>
        </authorList>
    </citation>
    <scope>NUCLEOTIDE SEQUENCE [LARGE SCALE GENOMIC DNA]</scope>
    <source>
        <strain evidence="4 5">RW8P3</strain>
    </source>
</reference>
<dbReference type="EC" id="3.6.1.57" evidence="4"/>
<evidence type="ECO:0000313" key="5">
    <source>
        <dbReference type="Proteomes" id="UP000634530"/>
    </source>
</evidence>
<feature type="domain" description="N-acetyltransferase" evidence="3">
    <location>
        <begin position="353"/>
        <end position="501"/>
    </location>
</feature>
<dbReference type="InterPro" id="IPR000182">
    <property type="entry name" value="GNAT_dom"/>
</dbReference>
<dbReference type="NCBIfam" id="TIGR03590">
    <property type="entry name" value="PseG"/>
    <property type="match status" value="1"/>
</dbReference>
<dbReference type="GO" id="GO:0016787">
    <property type="term" value="F:hydrolase activity"/>
    <property type="evidence" value="ECO:0007669"/>
    <property type="project" value="UniProtKB-KW"/>
</dbReference>
<name>A0A9E6PPC9_9PSED</name>
<dbReference type="PANTHER" id="PTHR21015:SF22">
    <property type="entry name" value="GLYCOSYLTRANSFERASE"/>
    <property type="match status" value="1"/>
</dbReference>
<dbReference type="Gene3D" id="3.40.50.2000">
    <property type="entry name" value="Glycogen Phosphorylase B"/>
    <property type="match status" value="1"/>
</dbReference>
<dbReference type="EMBL" id="CP077093">
    <property type="protein sequence ID" value="QXI30081.1"/>
    <property type="molecule type" value="Genomic_DNA"/>
</dbReference>
<sequence length="501" mass="54675">MRVLFRADASAAIGSGHVARCLTLAAILRASGAEVVFACRELPGNALARLAADGWPCLALPNAYPGEESALGIEAPLPWQADIEALERCLAVEPGFDWIVVDHYALDHRWQAAARRWGRRIAAIDDLNNRQHAVDILFDQNFTARDPEYAGRALTPCRQLLGPRYALIRDEFRRPAVPIKARAQRVLVNFGGLDGVGETWKAMQALVDFQDLQVDFVAGTANPRLAQLQAMAADRPSWRVQTFVKDFAELMAGADLFIGAGGGTSWERAALGLPTLCIAVAENQQANAERLAAAGAHVYLGTSQAVDVAQLKQAVGFVLGNVGLRRSLAERSRSLVDGLGARRFAVALLGASLDVRRVTPQDSPLLFDGRNHVAVRRASLNSAPIDWVSHQAWLAAKLQDRDCLLLVAEAADGPVGVLRYDRAAERAEVSLYLFAERMGLGWGRALLTRGERALREYWPQVTGIDARVLPDNPASIELFRNSGYVQSASRFERVVKDQVHD</sequence>
<dbReference type="GO" id="GO:0016747">
    <property type="term" value="F:acyltransferase activity, transferring groups other than amino-acyl groups"/>
    <property type="evidence" value="ECO:0007669"/>
    <property type="project" value="InterPro"/>
</dbReference>
<dbReference type="InterPro" id="IPR007235">
    <property type="entry name" value="Glyco_trans_28_C"/>
</dbReference>
<dbReference type="PROSITE" id="PS51186">
    <property type="entry name" value="GNAT"/>
    <property type="match status" value="1"/>
</dbReference>
<dbReference type="KEGG" id="pvw:HU752_009070"/>
<evidence type="ECO:0000313" key="4">
    <source>
        <dbReference type="EMBL" id="QXI30081.1"/>
    </source>
</evidence>
<organism evidence="4 5">
    <name type="scientific">Pseudomonas vanderleydeniana</name>
    <dbReference type="NCBI Taxonomy" id="2745495"/>
    <lineage>
        <taxon>Bacteria</taxon>
        <taxon>Pseudomonadati</taxon>
        <taxon>Pseudomonadota</taxon>
        <taxon>Gammaproteobacteria</taxon>
        <taxon>Pseudomonadales</taxon>
        <taxon>Pseudomonadaceae</taxon>
        <taxon>Pseudomonas</taxon>
    </lineage>
</organism>
<dbReference type="InterPro" id="IPR020023">
    <property type="entry name" value="PseG"/>
</dbReference>
<proteinExistence type="predicted"/>
<feature type="active site" description="Proton acceptor" evidence="1">
    <location>
        <position position="17"/>
    </location>
</feature>
<keyword evidence="4" id="KW-0378">Hydrolase</keyword>
<evidence type="ECO:0000256" key="2">
    <source>
        <dbReference type="PIRSR" id="PIRSR620023-2"/>
    </source>
</evidence>
<evidence type="ECO:0000256" key="1">
    <source>
        <dbReference type="PIRSR" id="PIRSR620023-1"/>
    </source>
</evidence>
<evidence type="ECO:0000259" key="3">
    <source>
        <dbReference type="PROSITE" id="PS51186"/>
    </source>
</evidence>
<dbReference type="Pfam" id="PF04101">
    <property type="entry name" value="Glyco_tran_28_C"/>
    <property type="match status" value="1"/>
</dbReference>
<dbReference type="Gene3D" id="3.40.50.11190">
    <property type="match status" value="1"/>
</dbReference>
<gene>
    <name evidence="4" type="primary">pseG</name>
    <name evidence="4" type="ORF">HU752_009070</name>
</gene>
<protein>
    <submittedName>
        <fullName evidence="4">UDP-2,4-diacetamido-2,4, 6-trideoxy-beta-L-altropyranose hydrolase</fullName>
        <ecNumber evidence="4">3.6.1.57</ecNumber>
    </submittedName>
</protein>
<keyword evidence="5" id="KW-1185">Reference proteome</keyword>
<dbReference type="SUPFAM" id="SSF53756">
    <property type="entry name" value="UDP-Glycosyltransferase/glycogen phosphorylase"/>
    <property type="match status" value="1"/>
</dbReference>
<dbReference type="GO" id="GO:0016758">
    <property type="term" value="F:hexosyltransferase activity"/>
    <property type="evidence" value="ECO:0007669"/>
    <property type="project" value="InterPro"/>
</dbReference>
<dbReference type="Pfam" id="PF13302">
    <property type="entry name" value="Acetyltransf_3"/>
    <property type="match status" value="1"/>
</dbReference>
<dbReference type="SUPFAM" id="SSF55729">
    <property type="entry name" value="Acyl-CoA N-acyltransferases (Nat)"/>
    <property type="match status" value="1"/>
</dbReference>
<dbReference type="PANTHER" id="PTHR21015">
    <property type="entry name" value="UDP-N-ACETYLGLUCOSAMINE--N-ACETYLMURAMYL-(PENTAPEPTIDE) PYROPHOSPHORYL-UNDECAPRENOL N-ACETYLGLUCOSAMINE TRANSFERASE 1"/>
    <property type="match status" value="1"/>
</dbReference>
<dbReference type="RefSeq" id="WP_186677674.1">
    <property type="nucleotide sequence ID" value="NZ_CP077093.1"/>
</dbReference>
<feature type="binding site" evidence="2">
    <location>
        <position position="267"/>
    </location>
    <ligand>
        <name>substrate</name>
    </ligand>
</feature>
<dbReference type="Gene3D" id="3.40.630.30">
    <property type="match status" value="1"/>
</dbReference>
<dbReference type="Proteomes" id="UP000634530">
    <property type="component" value="Chromosome"/>
</dbReference>
<reference evidence="4 5" key="1">
    <citation type="journal article" date="2020" name="Microorganisms">
        <title>Reliable Identification of Environmental Pseudomonas Isolates Using the rpoD Gene.</title>
        <authorList>
            <consortium name="The Broad Institute Genome Sequencing Platform"/>
            <person name="Girard L."/>
            <person name="Lood C."/>
            <person name="Rokni-Zadeh H."/>
            <person name="van Noort V."/>
            <person name="Lavigne R."/>
            <person name="De Mot R."/>
        </authorList>
    </citation>
    <scope>NUCLEOTIDE SEQUENCE [LARGE SCALE GENOMIC DNA]</scope>
    <source>
        <strain evidence="4 5">RW8P3</strain>
    </source>
</reference>
<dbReference type="AlphaFoldDB" id="A0A9E6PPC9"/>
<feature type="binding site" evidence="2">
    <location>
        <position position="169"/>
    </location>
    <ligand>
        <name>substrate</name>
    </ligand>
</feature>